<dbReference type="EMBL" id="MSTR01000001">
    <property type="protein sequence ID" value="ONN44638.1"/>
    <property type="molecule type" value="Genomic_DNA"/>
</dbReference>
<dbReference type="GO" id="GO:0030246">
    <property type="term" value="F:carbohydrate binding"/>
    <property type="evidence" value="ECO:0007669"/>
    <property type="project" value="InterPro"/>
</dbReference>
<reference evidence="10 11" key="1">
    <citation type="submission" date="2016-12" db="EMBL/GenBank/DDBJ databases">
        <authorList>
            <person name="Song W.-J."/>
            <person name="Kurnit D.M."/>
        </authorList>
    </citation>
    <scope>NUCLEOTIDE SEQUENCE [LARGE SCALE GENOMIC DNA]</scope>
    <source>
        <strain evidence="10 11">CGB1038-1_S1</strain>
    </source>
</reference>
<dbReference type="GO" id="GO:0008061">
    <property type="term" value="F:chitin binding"/>
    <property type="evidence" value="ECO:0007669"/>
    <property type="project" value="InterPro"/>
</dbReference>
<dbReference type="Gene3D" id="2.60.40.10">
    <property type="entry name" value="Immunoglobulins"/>
    <property type="match status" value="1"/>
</dbReference>
<evidence type="ECO:0000256" key="3">
    <source>
        <dbReference type="ARBA" id="ARBA00022801"/>
    </source>
</evidence>
<dbReference type="Gene3D" id="3.20.20.80">
    <property type="entry name" value="Glycosidases"/>
    <property type="match status" value="1"/>
</dbReference>
<dbReference type="Pfam" id="PF02839">
    <property type="entry name" value="CBM_5_12"/>
    <property type="match status" value="1"/>
</dbReference>
<dbReference type="SUPFAM" id="SSF51445">
    <property type="entry name" value="(Trans)glycosidases"/>
    <property type="match status" value="1"/>
</dbReference>
<dbReference type="InterPro" id="IPR017853">
    <property type="entry name" value="GH"/>
</dbReference>
<feature type="chain" id="PRO_5039339274" description="chitinase" evidence="7">
    <location>
        <begin position="25"/>
        <end position="760"/>
    </location>
</feature>
<dbReference type="SUPFAM" id="SSF54556">
    <property type="entry name" value="Chitinase insertion domain"/>
    <property type="match status" value="1"/>
</dbReference>
<dbReference type="InterPro" id="IPR036573">
    <property type="entry name" value="CBM_sf_5/12"/>
</dbReference>
<dbReference type="InterPro" id="IPR011583">
    <property type="entry name" value="Chitinase_II/V-like_cat"/>
</dbReference>
<evidence type="ECO:0000313" key="10">
    <source>
        <dbReference type="EMBL" id="ONN44638.1"/>
    </source>
</evidence>
<dbReference type="SMART" id="SM00060">
    <property type="entry name" value="FN3"/>
    <property type="match status" value="1"/>
</dbReference>
<keyword evidence="5" id="KW-0119">Carbohydrate metabolism</keyword>
<evidence type="ECO:0000256" key="4">
    <source>
        <dbReference type="ARBA" id="ARBA00023024"/>
    </source>
</evidence>
<dbReference type="InterPro" id="IPR036116">
    <property type="entry name" value="FN3_sf"/>
</dbReference>
<evidence type="ECO:0000259" key="9">
    <source>
        <dbReference type="PROSITE" id="PS51910"/>
    </source>
</evidence>
<keyword evidence="6" id="KW-0624">Polysaccharide degradation</keyword>
<dbReference type="InterPro" id="IPR029070">
    <property type="entry name" value="Chitinase_insertion_sf"/>
</dbReference>
<evidence type="ECO:0000313" key="11">
    <source>
        <dbReference type="Proteomes" id="UP000189299"/>
    </source>
</evidence>
<dbReference type="Gene3D" id="3.10.50.10">
    <property type="match status" value="1"/>
</dbReference>
<dbReference type="OrthoDB" id="9775889at2"/>
<dbReference type="GO" id="GO:0008843">
    <property type="term" value="F:endochitinase activity"/>
    <property type="evidence" value="ECO:0007669"/>
    <property type="project" value="UniProtKB-EC"/>
</dbReference>
<proteinExistence type="predicted"/>
<dbReference type="RefSeq" id="WP_077151100.1">
    <property type="nucleotide sequence ID" value="NZ_CABMMO010000001.1"/>
</dbReference>
<dbReference type="STRING" id="53346.A5802_001764"/>
<dbReference type="EC" id="3.2.1.14" evidence="2"/>
<comment type="catalytic activity">
    <reaction evidence="1">
        <text>Random endo-hydrolysis of N-acetyl-beta-D-glucosaminide (1-&gt;4)-beta-linkages in chitin and chitodextrins.</text>
        <dbReference type="EC" id="3.2.1.14"/>
    </reaction>
</comment>
<dbReference type="CDD" id="cd06548">
    <property type="entry name" value="GH18_chitinase"/>
    <property type="match status" value="1"/>
</dbReference>
<dbReference type="SUPFAM" id="SSF49265">
    <property type="entry name" value="Fibronectin type III"/>
    <property type="match status" value="1"/>
</dbReference>
<dbReference type="PROSITE" id="PS50853">
    <property type="entry name" value="FN3"/>
    <property type="match status" value="1"/>
</dbReference>
<evidence type="ECO:0000259" key="8">
    <source>
        <dbReference type="PROSITE" id="PS50853"/>
    </source>
</evidence>
<dbReference type="InterPro" id="IPR003961">
    <property type="entry name" value="FN3_dom"/>
</dbReference>
<sequence length="760" mass="83292">MKRIKSISLVALLFSSIVAMTLPAFNESPEVHAEEVRETQVAPYRNVMYYGDWSIWGGEGNFYPKDIPADQITHLNFAFLDFDSNGDLEFTDTDAAVGAPVGQTGVQWNSASSGILNAIQDLRGKNPNMKIGVSLGGWSKSGDFSEVAADPVKRQNLVENVTRFIKYTNMDFVDVDWEYPADVRQPDLVDNVNDEGTPNAVPEDKENYIILLNEIRESIDEQGEELGKTYELSVALPASQSKLSSGIDIDGLFEVVDFANIMTYDMNGGWGDRSGHHTALYGNPADPNYDQGLSVDQTVQFLREEGAPAEKIVIGAAFYTRGWHEVAEGNDPLLPGLFQTAEQSNRNADLTATYGAKNKSPLVVGDGGRAGGVWPYRNIPDLISATSGLTEYWDDVAKAPYMYSTETGEFFSFDNERSIGYKTQYVQEEELGGVISWMQSQDKETTSTKRDELTNAIKEGLFGNTPLPQHEIVSTPLDISVDITPYTENNVSGYEITLTNNETLIETSTVLSAVEAAQKTVKLPKLMLELNSNETLTSGNFKAGDVTTTNGMVTVDLATVYDGRELAPGASYDFRLQSDTSQVSVDHIDTITLSQRIGTDGIEINHQVIFGVEAPDPSDVEAPSIPTNVAATTINATEVTLNWTASTDNQRVAGYFVYRDGQLVGQPRTPSFTDTGLAPDTQYTYTVKAFDASNNVSAASQPVIVRTLEDSVPGYAAWDASTVYLMGDRVTHLGNAYRAKWWTQGDEPGTQQWGPWELIN</sequence>
<gene>
    <name evidence="10" type="ORF">BTN92_00455</name>
</gene>
<dbReference type="CDD" id="cd00063">
    <property type="entry name" value="FN3"/>
    <property type="match status" value="1"/>
</dbReference>
<dbReference type="InterPro" id="IPR013783">
    <property type="entry name" value="Ig-like_fold"/>
</dbReference>
<comment type="caution">
    <text evidence="10">The sequence shown here is derived from an EMBL/GenBank/DDBJ whole genome shotgun (WGS) entry which is preliminary data.</text>
</comment>
<evidence type="ECO:0000256" key="2">
    <source>
        <dbReference type="ARBA" id="ARBA00012729"/>
    </source>
</evidence>
<dbReference type="Pfam" id="PF00704">
    <property type="entry name" value="Glyco_hydro_18"/>
    <property type="match status" value="1"/>
</dbReference>
<dbReference type="InterPro" id="IPR003610">
    <property type="entry name" value="CBM5/12"/>
</dbReference>
<dbReference type="Pfam" id="PF00041">
    <property type="entry name" value="fn3"/>
    <property type="match status" value="1"/>
</dbReference>
<evidence type="ECO:0000256" key="1">
    <source>
        <dbReference type="ARBA" id="ARBA00000822"/>
    </source>
</evidence>
<organism evidence="10 11">
    <name type="scientific">Enterococcus mundtii</name>
    <dbReference type="NCBI Taxonomy" id="53346"/>
    <lineage>
        <taxon>Bacteria</taxon>
        <taxon>Bacillati</taxon>
        <taxon>Bacillota</taxon>
        <taxon>Bacilli</taxon>
        <taxon>Lactobacillales</taxon>
        <taxon>Enterococcaceae</taxon>
        <taxon>Enterococcus</taxon>
    </lineage>
</organism>
<keyword evidence="4" id="KW-0146">Chitin degradation</keyword>
<accession>A0A1V2UMH7</accession>
<feature type="signal peptide" evidence="7">
    <location>
        <begin position="1"/>
        <end position="24"/>
    </location>
</feature>
<dbReference type="PANTHER" id="PTHR11177:SF317">
    <property type="entry name" value="CHITINASE 12-RELATED"/>
    <property type="match status" value="1"/>
</dbReference>
<dbReference type="SMART" id="SM00636">
    <property type="entry name" value="Glyco_18"/>
    <property type="match status" value="1"/>
</dbReference>
<evidence type="ECO:0000256" key="5">
    <source>
        <dbReference type="ARBA" id="ARBA00023277"/>
    </source>
</evidence>
<feature type="domain" description="Fibronectin type-III" evidence="8">
    <location>
        <begin position="625"/>
        <end position="710"/>
    </location>
</feature>
<dbReference type="GO" id="GO:0006032">
    <property type="term" value="P:chitin catabolic process"/>
    <property type="evidence" value="ECO:0007669"/>
    <property type="project" value="UniProtKB-KW"/>
</dbReference>
<dbReference type="SMART" id="SM00495">
    <property type="entry name" value="ChtBD3"/>
    <property type="match status" value="1"/>
</dbReference>
<dbReference type="InterPro" id="IPR050314">
    <property type="entry name" value="Glycosyl_Hydrlase_18"/>
</dbReference>
<dbReference type="CDD" id="cd20174">
    <property type="entry name" value="GH18_LinChi78-like_UFR"/>
    <property type="match status" value="1"/>
</dbReference>
<evidence type="ECO:0000256" key="6">
    <source>
        <dbReference type="ARBA" id="ARBA00023326"/>
    </source>
</evidence>
<dbReference type="GO" id="GO:0000272">
    <property type="term" value="P:polysaccharide catabolic process"/>
    <property type="evidence" value="ECO:0007669"/>
    <property type="project" value="UniProtKB-KW"/>
</dbReference>
<dbReference type="AlphaFoldDB" id="A0A1V2UMH7"/>
<keyword evidence="3" id="KW-0378">Hydrolase</keyword>
<dbReference type="SUPFAM" id="SSF51055">
    <property type="entry name" value="Carbohydrate binding domain"/>
    <property type="match status" value="1"/>
</dbReference>
<dbReference type="CDD" id="cd12215">
    <property type="entry name" value="ChiC_BD"/>
    <property type="match status" value="1"/>
</dbReference>
<name>A0A1V2UMH7_ENTMU</name>
<dbReference type="PANTHER" id="PTHR11177">
    <property type="entry name" value="CHITINASE"/>
    <property type="match status" value="1"/>
</dbReference>
<keyword evidence="7" id="KW-0732">Signal</keyword>
<feature type="domain" description="GH18" evidence="9">
    <location>
        <begin position="44"/>
        <end position="464"/>
    </location>
</feature>
<dbReference type="Proteomes" id="UP000189299">
    <property type="component" value="Unassembled WGS sequence"/>
</dbReference>
<dbReference type="Gene3D" id="2.10.10.20">
    <property type="entry name" value="Carbohydrate-binding module superfamily 5/12"/>
    <property type="match status" value="1"/>
</dbReference>
<evidence type="ECO:0000256" key="7">
    <source>
        <dbReference type="SAM" id="SignalP"/>
    </source>
</evidence>
<dbReference type="GO" id="GO:0005576">
    <property type="term" value="C:extracellular region"/>
    <property type="evidence" value="ECO:0007669"/>
    <property type="project" value="InterPro"/>
</dbReference>
<dbReference type="InterPro" id="IPR001223">
    <property type="entry name" value="Glyco_hydro18_cat"/>
</dbReference>
<protein>
    <recommendedName>
        <fullName evidence="2">chitinase</fullName>
        <ecNumber evidence="2">3.2.1.14</ecNumber>
    </recommendedName>
</protein>
<dbReference type="PROSITE" id="PS51910">
    <property type="entry name" value="GH18_2"/>
    <property type="match status" value="1"/>
</dbReference>